<feature type="domain" description="PpiC" evidence="11">
    <location>
        <begin position="212"/>
        <end position="309"/>
    </location>
</feature>
<dbReference type="RefSeq" id="WP_062063789.1">
    <property type="nucleotide sequence ID" value="NZ_CP013264.1"/>
</dbReference>
<dbReference type="InterPro" id="IPR050280">
    <property type="entry name" value="OMP_Chaperone_SurA"/>
</dbReference>
<dbReference type="InterPro" id="IPR015391">
    <property type="entry name" value="SurA_N"/>
</dbReference>
<evidence type="ECO:0000256" key="1">
    <source>
        <dbReference type="ARBA" id="ARBA00018370"/>
    </source>
</evidence>
<feature type="chain" id="PRO_5007785321" description="Parvulin-like PPIase" evidence="10">
    <location>
        <begin position="39"/>
        <end position="461"/>
    </location>
</feature>
<keyword evidence="6 9" id="KW-0413">Isomerase</keyword>
<dbReference type="Proteomes" id="UP000056968">
    <property type="component" value="Chromosome"/>
</dbReference>
<keyword evidence="4 9" id="KW-0697">Rotamase</keyword>
<name>A0A0S3EXV7_9SPHN</name>
<dbReference type="InterPro" id="IPR046357">
    <property type="entry name" value="PPIase_dom_sf"/>
</dbReference>
<dbReference type="AlphaFoldDB" id="A0A0S3EXV7"/>
<accession>A0A0S3EXV7</accession>
<dbReference type="OrthoDB" id="9791746at2"/>
<evidence type="ECO:0000256" key="9">
    <source>
        <dbReference type="PROSITE-ProRule" id="PRU00278"/>
    </source>
</evidence>
<dbReference type="PANTHER" id="PTHR47637">
    <property type="entry name" value="CHAPERONE SURA"/>
    <property type="match status" value="1"/>
</dbReference>
<dbReference type="SUPFAM" id="SSF54534">
    <property type="entry name" value="FKBP-like"/>
    <property type="match status" value="2"/>
</dbReference>
<dbReference type="Pfam" id="PF00639">
    <property type="entry name" value="Rotamase"/>
    <property type="match status" value="1"/>
</dbReference>
<keyword evidence="3" id="KW-0574">Periplasm</keyword>
<dbReference type="Gene3D" id="1.10.4030.10">
    <property type="entry name" value="Porin chaperone SurA, peptide-binding domain"/>
    <property type="match status" value="1"/>
</dbReference>
<sequence length="461" mass="49709">MQPVVSKSNRISRAIISGLRAVLLSTASLGLGVSGATAQTVNDDDNVASQQLNLPQDVTVFGKSDPNVRKATAIVNGRIITGTDVDQRLALIIAANGGKVSDEEKDRLRVQVLRNLIDETLQIQEAAANDIRVAPEEIEESYQRVAGNFRQSPAQFDQYLRAQGSAAASIKRQIEGEMAWSRLLRRNIQPFVNVSEEEVKSVVDRLNAAKGSDEFRIGEIYLSSTPENLTQIQANARNIIEQIKKGGSFQAYARQFSEASTAAVGGDLGWVRPAQLPDALAQAANEMQIGQLAGPIEVPGGVSILYVMDKRKVLTADPRDSLLSLKQLSISFPAGTTKEQASQKAGTFAEAVKGIKGCGQANELGAKIGADVIDNDNVKVRDLPPQLQDILLGLQVGESTPPFGSINDGVRVLILCGRDDAAAGGAPSADQIMAQMEEERVNKRARIYLRDLRRDAIIEYN</sequence>
<evidence type="ECO:0000256" key="4">
    <source>
        <dbReference type="ARBA" id="ARBA00023110"/>
    </source>
</evidence>
<evidence type="ECO:0000313" key="13">
    <source>
        <dbReference type="Proteomes" id="UP000056968"/>
    </source>
</evidence>
<evidence type="ECO:0000256" key="8">
    <source>
        <dbReference type="ARBA" id="ARBA00031484"/>
    </source>
</evidence>
<evidence type="ECO:0000313" key="12">
    <source>
        <dbReference type="EMBL" id="ALR20270.1"/>
    </source>
</evidence>
<evidence type="ECO:0000256" key="6">
    <source>
        <dbReference type="ARBA" id="ARBA00023235"/>
    </source>
</evidence>
<keyword evidence="2 10" id="KW-0732">Signal</keyword>
<reference evidence="12 13" key="1">
    <citation type="submission" date="2015-11" db="EMBL/GenBank/DDBJ databases">
        <title>A Two-component Flavoprotein Monooxygenase System MeaXY Responsible for para-Hydroxylation of 2-Methyl-6-ethylaniline and 2,6-Diethylaniline in Sphingobium baderi DE-13.</title>
        <authorList>
            <person name="Cheng M."/>
            <person name="Meng Q."/>
            <person name="Yang Y."/>
            <person name="Chu C."/>
            <person name="Yan X."/>
            <person name="He J."/>
            <person name="Li S."/>
        </authorList>
    </citation>
    <scope>NUCLEOTIDE SEQUENCE [LARGE SCALE GENOMIC DNA]</scope>
    <source>
        <strain evidence="12 13">DE-13</strain>
    </source>
</reference>
<evidence type="ECO:0000256" key="3">
    <source>
        <dbReference type="ARBA" id="ARBA00022764"/>
    </source>
</evidence>
<proteinExistence type="predicted"/>
<dbReference type="PROSITE" id="PS50198">
    <property type="entry name" value="PPIC_PPIASE_2"/>
    <property type="match status" value="1"/>
</dbReference>
<dbReference type="KEGG" id="sbd:ATN00_08070"/>
<dbReference type="InterPro" id="IPR027304">
    <property type="entry name" value="Trigger_fact/SurA_dom_sf"/>
</dbReference>
<protein>
    <recommendedName>
        <fullName evidence="1">Parvulin-like PPIase</fullName>
    </recommendedName>
    <alternativeName>
        <fullName evidence="7">Peptidyl-prolyl cis-trans isomerase plp</fullName>
    </alternativeName>
    <alternativeName>
        <fullName evidence="8">Rotamase plp</fullName>
    </alternativeName>
</protein>
<evidence type="ECO:0000256" key="2">
    <source>
        <dbReference type="ARBA" id="ARBA00022729"/>
    </source>
</evidence>
<dbReference type="InterPro" id="IPR000297">
    <property type="entry name" value="PPIase_PpiC"/>
</dbReference>
<gene>
    <name evidence="12" type="ORF">ATN00_08070</name>
</gene>
<dbReference type="STRING" id="1332080.ATN00_08070"/>
<keyword evidence="5" id="KW-0143">Chaperone</keyword>
<feature type="signal peptide" evidence="10">
    <location>
        <begin position="1"/>
        <end position="38"/>
    </location>
</feature>
<dbReference type="GO" id="GO:0003755">
    <property type="term" value="F:peptidyl-prolyl cis-trans isomerase activity"/>
    <property type="evidence" value="ECO:0007669"/>
    <property type="project" value="UniProtKB-KW"/>
</dbReference>
<organism evidence="12 13">
    <name type="scientific">Sphingobium baderi</name>
    <dbReference type="NCBI Taxonomy" id="1332080"/>
    <lineage>
        <taxon>Bacteria</taxon>
        <taxon>Pseudomonadati</taxon>
        <taxon>Pseudomonadota</taxon>
        <taxon>Alphaproteobacteria</taxon>
        <taxon>Sphingomonadales</taxon>
        <taxon>Sphingomonadaceae</taxon>
        <taxon>Sphingobium</taxon>
    </lineage>
</organism>
<dbReference type="EMBL" id="CP013264">
    <property type="protein sequence ID" value="ALR20270.1"/>
    <property type="molecule type" value="Genomic_DNA"/>
</dbReference>
<dbReference type="PANTHER" id="PTHR47637:SF1">
    <property type="entry name" value="CHAPERONE SURA"/>
    <property type="match status" value="1"/>
</dbReference>
<dbReference type="SUPFAM" id="SSF109998">
    <property type="entry name" value="Triger factor/SurA peptide-binding domain-like"/>
    <property type="match status" value="1"/>
</dbReference>
<evidence type="ECO:0000256" key="5">
    <source>
        <dbReference type="ARBA" id="ARBA00023186"/>
    </source>
</evidence>
<evidence type="ECO:0000256" key="7">
    <source>
        <dbReference type="ARBA" id="ARBA00030642"/>
    </source>
</evidence>
<evidence type="ECO:0000256" key="10">
    <source>
        <dbReference type="SAM" id="SignalP"/>
    </source>
</evidence>
<evidence type="ECO:0000259" key="11">
    <source>
        <dbReference type="PROSITE" id="PS50198"/>
    </source>
</evidence>
<dbReference type="Gene3D" id="3.10.50.40">
    <property type="match status" value="1"/>
</dbReference>
<dbReference type="Pfam" id="PF09312">
    <property type="entry name" value="SurA_N"/>
    <property type="match status" value="1"/>
</dbReference>
<keyword evidence="13" id="KW-1185">Reference proteome</keyword>